<name>E6K0D3_PARDN</name>
<dbReference type="eggNOG" id="COG1721">
    <property type="taxonomic scope" value="Bacteria"/>
</dbReference>
<sequence>MLAKARVRIQGIRKHQPMVIQIERRQDEPLTGDQIRRKIEALGGRLSLPTVKRALGMLEGEHRSIRRGTGYEFLDLRPYSSGDEARSIDWKASARAGRPMIADKEQNVTSRVWMLLDTGAEMLGTCDSGETQLEVALNSLRMFATLSLRRGDELSVVLGDSAQITRIPLTGGYLAFDALTDQIANRQLTKSRDLVSLLDYAKRIHDRHSLLIIATASTAWTQKTIDSLAILSQTHPLIVSTVETLNPFSTSARFRHVIDATSSRRIPAFMRTAQMESEVQERREFTAKLLEQRLAKAGAALLHGGSSQTMFDQFITHIASALTRAGNMNVLAASALPSLPSTPAPPKAKEERRHRQTRPRNQGRKEPSSL</sequence>
<evidence type="ECO:0000259" key="2">
    <source>
        <dbReference type="Pfam" id="PF01882"/>
    </source>
</evidence>
<reference evidence="3 4" key="1">
    <citation type="submission" date="2010-12" db="EMBL/GenBank/DDBJ databases">
        <authorList>
            <person name="Muzny D."/>
            <person name="Qin X."/>
            <person name="Buhay C."/>
            <person name="Dugan-Rocha S."/>
            <person name="Ding Y."/>
            <person name="Chen G."/>
            <person name="Hawes A."/>
            <person name="Holder M."/>
            <person name="Jhangiani S."/>
            <person name="Johnson A."/>
            <person name="Khan Z."/>
            <person name="Li Z."/>
            <person name="Liu W."/>
            <person name="Liu X."/>
            <person name="Perez L."/>
            <person name="Shen H."/>
            <person name="Wang Q."/>
            <person name="Watt J."/>
            <person name="Xi L."/>
            <person name="Xin Y."/>
            <person name="Zhou J."/>
            <person name="Deng J."/>
            <person name="Jiang H."/>
            <person name="Liu Y."/>
            <person name="Qu J."/>
            <person name="Song X.-Z."/>
            <person name="Zhang L."/>
            <person name="Villasana D."/>
            <person name="Johnson A."/>
            <person name="Liu J."/>
            <person name="Liyanage D."/>
            <person name="Lorensuhewa L."/>
            <person name="Robinson T."/>
            <person name="Song A."/>
            <person name="Song B.-B."/>
            <person name="Dinh H."/>
            <person name="Thornton R."/>
            <person name="Coyle M."/>
            <person name="Francisco L."/>
            <person name="Jackson L."/>
            <person name="Javaid M."/>
            <person name="Korchina V."/>
            <person name="Kovar C."/>
            <person name="Mata R."/>
            <person name="Mathew T."/>
            <person name="Ngo R."/>
            <person name="Nguyen L."/>
            <person name="Nguyen N."/>
            <person name="Okwuonu G."/>
            <person name="Ongeri F."/>
            <person name="Pham C."/>
            <person name="Simmons D."/>
            <person name="Wilczek-Boney K."/>
            <person name="Hale W."/>
            <person name="Jakkamsetti A."/>
            <person name="Pham P."/>
            <person name="Ruth R."/>
            <person name="San Lucas F."/>
            <person name="Warren J."/>
            <person name="Zhang J."/>
            <person name="Zhao Z."/>
            <person name="Zhou C."/>
            <person name="Zhu D."/>
            <person name="Lee S."/>
            <person name="Bess C."/>
            <person name="Blankenburg K."/>
            <person name="Forbes L."/>
            <person name="Fu Q."/>
            <person name="Gubbala S."/>
            <person name="Hirani K."/>
            <person name="Jayaseelan J.C."/>
            <person name="Lara F."/>
            <person name="Munidasa M."/>
            <person name="Palculict T."/>
            <person name="Patil S."/>
            <person name="Pu L.-L."/>
            <person name="Saada N."/>
            <person name="Tang L."/>
            <person name="Weissenberger G."/>
            <person name="Zhu Y."/>
            <person name="Hemphill L."/>
            <person name="Shang Y."/>
            <person name="Youmans B."/>
            <person name="Ayvaz T."/>
            <person name="Ross M."/>
            <person name="Santibanez J."/>
            <person name="Aqrawi P."/>
            <person name="Gross S."/>
            <person name="Joshi V."/>
            <person name="Fowler G."/>
            <person name="Nazareth L."/>
            <person name="Reid J."/>
            <person name="Worley K."/>
            <person name="Petrosino J."/>
            <person name="Highlander S."/>
            <person name="Gibbs R."/>
        </authorList>
    </citation>
    <scope>NUCLEOTIDE SEQUENCE [LARGE SCALE GENOMIC DNA]</scope>
    <source>
        <strain evidence="3 4">DSM 10105</strain>
    </source>
</reference>
<organism evidence="3 4">
    <name type="scientific">Parascardovia denticolens DSM 10105 = JCM 12538</name>
    <dbReference type="NCBI Taxonomy" id="864564"/>
    <lineage>
        <taxon>Bacteria</taxon>
        <taxon>Bacillati</taxon>
        <taxon>Actinomycetota</taxon>
        <taxon>Actinomycetes</taxon>
        <taxon>Bifidobacteriales</taxon>
        <taxon>Bifidobacteriaceae</taxon>
        <taxon>Parascardovia</taxon>
    </lineage>
</organism>
<dbReference type="PANTHER" id="PTHR33608:SF3">
    <property type="entry name" value="SLR2013 PROTEIN"/>
    <property type="match status" value="1"/>
</dbReference>
<feature type="domain" description="DUF58" evidence="2">
    <location>
        <begin position="75"/>
        <end position="239"/>
    </location>
</feature>
<comment type="caution">
    <text evidence="3">The sequence shown here is derived from an EMBL/GenBank/DDBJ whole genome shotgun (WGS) entry which is preliminary data.</text>
</comment>
<proteinExistence type="predicted"/>
<evidence type="ECO:0000256" key="1">
    <source>
        <dbReference type="SAM" id="MobiDB-lite"/>
    </source>
</evidence>
<dbReference type="HOGENOM" id="CLU_054927_0_0_11"/>
<dbReference type="PANTHER" id="PTHR33608">
    <property type="entry name" value="BLL2464 PROTEIN"/>
    <property type="match status" value="1"/>
</dbReference>
<dbReference type="Proteomes" id="UP000004946">
    <property type="component" value="Chromosome"/>
</dbReference>
<dbReference type="InterPro" id="IPR002881">
    <property type="entry name" value="DUF58"/>
</dbReference>
<dbReference type="EMBL" id="AEON01000001">
    <property type="protein sequence ID" value="EFT84206.1"/>
    <property type="molecule type" value="Genomic_DNA"/>
</dbReference>
<feature type="region of interest" description="Disordered" evidence="1">
    <location>
        <begin position="336"/>
        <end position="370"/>
    </location>
</feature>
<evidence type="ECO:0000313" key="4">
    <source>
        <dbReference type="Proteomes" id="UP000004946"/>
    </source>
</evidence>
<evidence type="ECO:0000313" key="3">
    <source>
        <dbReference type="EMBL" id="EFT84206.1"/>
    </source>
</evidence>
<keyword evidence="4" id="KW-1185">Reference proteome</keyword>
<dbReference type="Pfam" id="PF01882">
    <property type="entry name" value="DUF58"/>
    <property type="match status" value="1"/>
</dbReference>
<protein>
    <recommendedName>
        <fullName evidence="2">DUF58 domain-containing protein</fullName>
    </recommendedName>
</protein>
<accession>E6K0D3</accession>
<gene>
    <name evidence="3" type="ORF">HMPREF0620_1211</name>
</gene>
<dbReference type="AlphaFoldDB" id="E6K0D3"/>